<dbReference type="Gene3D" id="1.10.10.10">
    <property type="entry name" value="Winged helix-like DNA-binding domain superfamily/Winged helix DNA-binding domain"/>
    <property type="match status" value="1"/>
</dbReference>
<keyword evidence="2" id="KW-0238">DNA-binding</keyword>
<dbReference type="PROSITE" id="PS50995">
    <property type="entry name" value="HTH_MARR_2"/>
    <property type="match status" value="1"/>
</dbReference>
<dbReference type="EMBL" id="CP022046">
    <property type="protein sequence ID" value="ASE35556.1"/>
    <property type="molecule type" value="Genomic_DNA"/>
</dbReference>
<dbReference type="InterPro" id="IPR000835">
    <property type="entry name" value="HTH_MarR-typ"/>
</dbReference>
<evidence type="ECO:0000256" key="3">
    <source>
        <dbReference type="ARBA" id="ARBA00023163"/>
    </source>
</evidence>
<dbReference type="PANTHER" id="PTHR35790">
    <property type="entry name" value="HTH-TYPE TRANSCRIPTIONAL REGULATOR PCHR"/>
    <property type="match status" value="1"/>
</dbReference>
<dbReference type="AlphaFoldDB" id="A0AAI8DK61"/>
<organism evidence="5 6">
    <name type="scientific">Mammaliicoccus sciuri</name>
    <name type="common">Staphylococcus sciuri</name>
    <dbReference type="NCBI Taxonomy" id="1296"/>
    <lineage>
        <taxon>Bacteria</taxon>
        <taxon>Bacillati</taxon>
        <taxon>Bacillota</taxon>
        <taxon>Bacilli</taxon>
        <taxon>Bacillales</taxon>
        <taxon>Staphylococcaceae</taxon>
        <taxon>Mammaliicoccus</taxon>
    </lineage>
</organism>
<dbReference type="InterPro" id="IPR036390">
    <property type="entry name" value="WH_DNA-bd_sf"/>
</dbReference>
<protein>
    <submittedName>
        <fullName evidence="5">MarR family transcriptional regulator</fullName>
    </submittedName>
</protein>
<name>A0AAI8DK61_MAMSC</name>
<evidence type="ECO:0000313" key="5">
    <source>
        <dbReference type="EMBL" id="ASE35556.1"/>
    </source>
</evidence>
<dbReference type="InterPro" id="IPR052067">
    <property type="entry name" value="Metal_resp_HTH_trans_reg"/>
</dbReference>
<dbReference type="SUPFAM" id="SSF46785">
    <property type="entry name" value="Winged helix' DNA-binding domain"/>
    <property type="match status" value="1"/>
</dbReference>
<dbReference type="RefSeq" id="WP_088592717.1">
    <property type="nucleotide sequence ID" value="NZ_CP022046.2"/>
</dbReference>
<evidence type="ECO:0000256" key="2">
    <source>
        <dbReference type="ARBA" id="ARBA00023125"/>
    </source>
</evidence>
<dbReference type="SMART" id="SM00347">
    <property type="entry name" value="HTH_MARR"/>
    <property type="match status" value="1"/>
</dbReference>
<evidence type="ECO:0000256" key="1">
    <source>
        <dbReference type="ARBA" id="ARBA00023015"/>
    </source>
</evidence>
<reference evidence="6" key="1">
    <citation type="submission" date="2017-06" db="EMBL/GenBank/DDBJ databases">
        <title>FDA dAtabase for Regulatory Grade micrObial Sequences (FDA-ARGOS): Supporting development and validation of Infectious Disease Dx tests.</title>
        <authorList>
            <person name="Goldberg B."/>
            <person name="Campos J."/>
            <person name="Tallon L."/>
            <person name="Sadzewicz L."/>
            <person name="Sengamalay N."/>
            <person name="Ott S."/>
            <person name="Godinez A."/>
            <person name="Nagaraj S."/>
            <person name="Vavikolanu K."/>
            <person name="Nadendla S."/>
            <person name="George J."/>
            <person name="Geyer C."/>
            <person name="Sichtig H."/>
        </authorList>
    </citation>
    <scope>NUCLEOTIDE SEQUENCE [LARGE SCALE GENOMIC DNA]</scope>
    <source>
        <strain evidence="6">FDAARGOS_285</strain>
    </source>
</reference>
<evidence type="ECO:0000313" key="6">
    <source>
        <dbReference type="Proteomes" id="UP000197058"/>
    </source>
</evidence>
<feature type="domain" description="HTH marR-type" evidence="4">
    <location>
        <begin position="1"/>
        <end position="141"/>
    </location>
</feature>
<accession>A0AAI8DK61</accession>
<sequence>MNKVKSLMQKMGHVQNRIVWLNKPKMEEALSGYTSSEVHCIEAIHNIENPNVKKISDDLFMTRGAISKLTKKLIKKNAITVYQKDDNKKEIYFDLTTEGNRIYSSHLALHDQFLLRDKPFFDDITEEEFEILNRFFDKYSDYLDQVIEKEKA</sequence>
<evidence type="ECO:0000259" key="4">
    <source>
        <dbReference type="PROSITE" id="PS50995"/>
    </source>
</evidence>
<keyword evidence="1" id="KW-0805">Transcription regulation</keyword>
<dbReference type="Pfam" id="PF01047">
    <property type="entry name" value="MarR"/>
    <property type="match status" value="1"/>
</dbReference>
<dbReference type="GO" id="GO:0003677">
    <property type="term" value="F:DNA binding"/>
    <property type="evidence" value="ECO:0007669"/>
    <property type="project" value="UniProtKB-KW"/>
</dbReference>
<dbReference type="KEGG" id="sscu:CEP64_13510"/>
<dbReference type="InterPro" id="IPR036388">
    <property type="entry name" value="WH-like_DNA-bd_sf"/>
</dbReference>
<keyword evidence="3" id="KW-0804">Transcription</keyword>
<gene>
    <name evidence="5" type="ORF">CEP64_13510</name>
</gene>
<dbReference type="GO" id="GO:0003700">
    <property type="term" value="F:DNA-binding transcription factor activity"/>
    <property type="evidence" value="ECO:0007669"/>
    <property type="project" value="InterPro"/>
</dbReference>
<dbReference type="PANTHER" id="PTHR35790:SF4">
    <property type="entry name" value="HTH-TYPE TRANSCRIPTIONAL REGULATOR PCHR"/>
    <property type="match status" value="1"/>
</dbReference>
<proteinExistence type="predicted"/>
<dbReference type="Proteomes" id="UP000197058">
    <property type="component" value="Chromosome"/>
</dbReference>